<evidence type="ECO:0000256" key="9">
    <source>
        <dbReference type="SAM" id="Coils"/>
    </source>
</evidence>
<evidence type="ECO:0000313" key="14">
    <source>
        <dbReference type="Proteomes" id="UP000005326"/>
    </source>
</evidence>
<dbReference type="GO" id="GO:0004888">
    <property type="term" value="F:transmembrane signaling receptor activity"/>
    <property type="evidence" value="ECO:0007669"/>
    <property type="project" value="TreeGrafter"/>
</dbReference>
<dbReference type="PANTHER" id="PTHR43531:SF11">
    <property type="entry name" value="METHYL-ACCEPTING CHEMOTAXIS PROTEIN 3"/>
    <property type="match status" value="1"/>
</dbReference>
<dbReference type="SUPFAM" id="SSF58104">
    <property type="entry name" value="Methyl-accepting chemotaxis protein (MCP) signaling domain"/>
    <property type="match status" value="1"/>
</dbReference>
<evidence type="ECO:0000256" key="7">
    <source>
        <dbReference type="ARBA" id="ARBA00029447"/>
    </source>
</evidence>
<evidence type="ECO:0000256" key="8">
    <source>
        <dbReference type="PROSITE-ProRule" id="PRU00284"/>
    </source>
</evidence>
<reference evidence="13" key="2">
    <citation type="submission" date="2014-06" db="EMBL/GenBank/DDBJ databases">
        <title>Draft genome sequence of Eubacterium siraeum (DSM 15702).</title>
        <authorList>
            <person name="Sudarsanam P."/>
            <person name="Ley R."/>
            <person name="Guruge J."/>
            <person name="Turnbaugh P.J."/>
            <person name="Mahowald M."/>
            <person name="Liep D."/>
            <person name="Gordon J."/>
        </authorList>
    </citation>
    <scope>NUCLEOTIDE SEQUENCE</scope>
    <source>
        <strain evidence="13">DSM 15702</strain>
    </source>
</reference>
<dbReference type="PROSITE" id="PS50885">
    <property type="entry name" value="HAMP"/>
    <property type="match status" value="1"/>
</dbReference>
<dbReference type="GO" id="GO:0006935">
    <property type="term" value="P:chemotaxis"/>
    <property type="evidence" value="ECO:0007669"/>
    <property type="project" value="UniProtKB-KW"/>
</dbReference>
<evidence type="ECO:0000256" key="5">
    <source>
        <dbReference type="ARBA" id="ARBA00022989"/>
    </source>
</evidence>
<dbReference type="GO" id="GO:0007165">
    <property type="term" value="P:signal transduction"/>
    <property type="evidence" value="ECO:0007669"/>
    <property type="project" value="UniProtKB-KW"/>
</dbReference>
<keyword evidence="4 10" id="KW-0812">Transmembrane</keyword>
<gene>
    <name evidence="13" type="ORF">EUBSIR_01616</name>
</gene>
<dbReference type="PROSITE" id="PS50111">
    <property type="entry name" value="CHEMOTAXIS_TRANSDUC_2"/>
    <property type="match status" value="1"/>
</dbReference>
<dbReference type="InterPro" id="IPR051310">
    <property type="entry name" value="MCP_chemotaxis"/>
</dbReference>
<feature type="coiled-coil region" evidence="9">
    <location>
        <begin position="457"/>
        <end position="484"/>
    </location>
</feature>
<dbReference type="PANTHER" id="PTHR43531">
    <property type="entry name" value="PROTEIN ICFG"/>
    <property type="match status" value="1"/>
</dbReference>
<dbReference type="EMBL" id="ABCA03000048">
    <property type="protein sequence ID" value="EDS00448.1"/>
    <property type="molecule type" value="Genomic_DNA"/>
</dbReference>
<dbReference type="Proteomes" id="UP000005326">
    <property type="component" value="Unassembled WGS sequence"/>
</dbReference>
<evidence type="ECO:0000256" key="10">
    <source>
        <dbReference type="SAM" id="Phobius"/>
    </source>
</evidence>
<feature type="transmembrane region" description="Helical" evidence="10">
    <location>
        <begin position="265"/>
        <end position="284"/>
    </location>
</feature>
<sequence length="637" mass="67867">MLFTVKRSMRIGTKITVISCIAAVMAAISMALVTIIVFMSFVRTIQEDETATGINVLAAEVEGDIDEMGDVAELFVASSDSQTSNTDYDSFWTTNKPNANSYAAYINGGAVAWSSEGFPLGKSAVERITNGEIKGIMADGDKLYTVYGLKVENGALVVCIDLNGSEYVDSVKAKTGAELTLFCGDTRYNTTLINSSGERNIGTQMDGGIWQQVQGNNIYIGKTVIGGTNYYVNYTPMVDYSGEVVGAYFAGYTTAEADGELIKSILVSLGVLIIVCSGIAVLLFRVMKKLVRKPVAEVVNICGQLRSGKLNAPDSAFRFSGDEMGDIAENLTEAKHTLSSYVDDISRVLSQMGTGDFSAQPSMEYVGSFEEINRSFRSIKETLSNVILSMNSSASNVTAGSQQMADGSQILAEGTTNQATAVDKLSSTISGISDHISKTAENSGRASGLSDNCAQQMMHQSEDMERLLEAMDKIQKQSEAISQVITSIEDIAFQTNILALNAAIEAARAGEAGKGFAVVADEVRNLASKSAEFANSTRNLIASTIEAVDNGSDIAKQTAETLRQVTELSQESAKLVADISVAAEEQANAVRQVTAGIDQISRVIATNSATAEETAASCEELSAQARLLNEQVEKLHV</sequence>
<dbReference type="InterPro" id="IPR003660">
    <property type="entry name" value="HAMP_dom"/>
</dbReference>
<dbReference type="Pfam" id="PF00015">
    <property type="entry name" value="MCPsignal"/>
    <property type="match status" value="1"/>
</dbReference>
<evidence type="ECO:0000256" key="3">
    <source>
        <dbReference type="ARBA" id="ARBA00022500"/>
    </source>
</evidence>
<dbReference type="GO" id="GO:0005886">
    <property type="term" value="C:plasma membrane"/>
    <property type="evidence" value="ECO:0007669"/>
    <property type="project" value="UniProtKB-SubCell"/>
</dbReference>
<keyword evidence="2" id="KW-1003">Cell membrane</keyword>
<name>B0MP58_9FIRM</name>
<organism evidence="13 14">
    <name type="scientific">[Eubacterium] siraeum DSM 15702</name>
    <dbReference type="NCBI Taxonomy" id="428128"/>
    <lineage>
        <taxon>Bacteria</taxon>
        <taxon>Bacillati</taxon>
        <taxon>Bacillota</taxon>
        <taxon>Clostridia</taxon>
        <taxon>Eubacteriales</taxon>
        <taxon>Oscillospiraceae</taxon>
        <taxon>Oscillospiraceae incertae sedis</taxon>
    </lineage>
</organism>
<accession>B0MP58</accession>
<evidence type="ECO:0000259" key="12">
    <source>
        <dbReference type="PROSITE" id="PS50885"/>
    </source>
</evidence>
<dbReference type="InterPro" id="IPR004089">
    <property type="entry name" value="MCPsignal_dom"/>
</dbReference>
<dbReference type="InterPro" id="IPR033463">
    <property type="entry name" value="sCache_3"/>
</dbReference>
<feature type="domain" description="HAMP" evidence="12">
    <location>
        <begin position="289"/>
        <end position="343"/>
    </location>
</feature>
<protein>
    <submittedName>
        <fullName evidence="13">Methyl-accepting chemotaxis protein signaling domain protein</fullName>
    </submittedName>
</protein>
<feature type="domain" description="Methyl-accepting transducer" evidence="11">
    <location>
        <begin position="393"/>
        <end position="622"/>
    </location>
</feature>
<evidence type="ECO:0000256" key="4">
    <source>
        <dbReference type="ARBA" id="ARBA00022692"/>
    </source>
</evidence>
<dbReference type="Pfam" id="PF17202">
    <property type="entry name" value="sCache_3_3"/>
    <property type="match status" value="1"/>
</dbReference>
<comment type="similarity">
    <text evidence="7">Belongs to the methyl-accepting chemotaxis (MCP) protein family.</text>
</comment>
<dbReference type="SMART" id="SM00283">
    <property type="entry name" value="MA"/>
    <property type="match status" value="1"/>
</dbReference>
<evidence type="ECO:0000256" key="2">
    <source>
        <dbReference type="ARBA" id="ARBA00022475"/>
    </source>
</evidence>
<dbReference type="SUPFAM" id="SSF103190">
    <property type="entry name" value="Sensory domain-like"/>
    <property type="match status" value="1"/>
</dbReference>
<keyword evidence="3" id="KW-0145">Chemotaxis</keyword>
<keyword evidence="14" id="KW-1185">Reference proteome</keyword>
<dbReference type="CDD" id="cd11386">
    <property type="entry name" value="MCP_signal"/>
    <property type="match status" value="1"/>
</dbReference>
<dbReference type="AlphaFoldDB" id="B0MP58"/>
<evidence type="ECO:0000313" key="13">
    <source>
        <dbReference type="EMBL" id="EDS00448.1"/>
    </source>
</evidence>
<evidence type="ECO:0000256" key="6">
    <source>
        <dbReference type="ARBA" id="ARBA00023136"/>
    </source>
</evidence>
<dbReference type="Gene3D" id="1.10.287.950">
    <property type="entry name" value="Methyl-accepting chemotaxis protein"/>
    <property type="match status" value="1"/>
</dbReference>
<feature type="transmembrane region" description="Helical" evidence="10">
    <location>
        <begin position="15"/>
        <end position="42"/>
    </location>
</feature>
<reference evidence="13" key="1">
    <citation type="submission" date="2007-10" db="EMBL/GenBank/DDBJ databases">
        <authorList>
            <person name="Fulton L."/>
            <person name="Clifton S."/>
            <person name="Fulton B."/>
            <person name="Xu J."/>
            <person name="Minx P."/>
            <person name="Pepin K.H."/>
            <person name="Johnson M."/>
            <person name="Thiruvilangam P."/>
            <person name="Bhonagiri V."/>
            <person name="Nash W.E."/>
            <person name="Mardis E.R."/>
            <person name="Wilson R.K."/>
        </authorList>
    </citation>
    <scope>NUCLEOTIDE SEQUENCE [LARGE SCALE GENOMIC DNA]</scope>
    <source>
        <strain evidence="13">DSM 15702</strain>
    </source>
</reference>
<evidence type="ECO:0000256" key="1">
    <source>
        <dbReference type="ARBA" id="ARBA00004651"/>
    </source>
</evidence>
<keyword evidence="8" id="KW-0807">Transducer</keyword>
<comment type="subcellular location">
    <subcellularLocation>
        <location evidence="1">Cell membrane</location>
        <topology evidence="1">Multi-pass membrane protein</topology>
    </subcellularLocation>
</comment>
<dbReference type="InterPro" id="IPR029151">
    <property type="entry name" value="Sensor-like_sf"/>
</dbReference>
<keyword evidence="9" id="KW-0175">Coiled coil</keyword>
<evidence type="ECO:0000259" key="11">
    <source>
        <dbReference type="PROSITE" id="PS50111"/>
    </source>
</evidence>
<keyword evidence="5 10" id="KW-1133">Transmembrane helix</keyword>
<keyword evidence="6 10" id="KW-0472">Membrane</keyword>
<comment type="caution">
    <text evidence="13">The sequence shown here is derived from an EMBL/GenBank/DDBJ whole genome shotgun (WGS) entry which is preliminary data.</text>
</comment>
<proteinExistence type="inferred from homology"/>